<dbReference type="Pfam" id="PF17074">
    <property type="entry name" value="Darcynin"/>
    <property type="match status" value="1"/>
</dbReference>
<gene>
    <name evidence="2" type="ORF">METEAL_37070</name>
</gene>
<sequence length="111" mass="13621">MKYMVVMTMKFSSAWLAMPREQRNRFNETRLGPILGRYQERVRLRFFDAEAFRADVSDFVLFEFEDPKDYYFLMEELRDTELFTQDWITVKDLFLGIEGGYREFEKEMQHE</sequence>
<proteinExistence type="inferred from homology"/>
<dbReference type="Gene3D" id="3.30.70.3420">
    <property type="match status" value="1"/>
</dbReference>
<keyword evidence="3" id="KW-1185">Reference proteome</keyword>
<protein>
    <recommendedName>
        <fullName evidence="4">Darcynin</fullName>
    </recommendedName>
</protein>
<organism evidence="2 3">
    <name type="scientific">Mesoterricola silvestris</name>
    <dbReference type="NCBI Taxonomy" id="2927979"/>
    <lineage>
        <taxon>Bacteria</taxon>
        <taxon>Pseudomonadati</taxon>
        <taxon>Acidobacteriota</taxon>
        <taxon>Holophagae</taxon>
        <taxon>Holophagales</taxon>
        <taxon>Holophagaceae</taxon>
        <taxon>Mesoterricola</taxon>
    </lineage>
</organism>
<dbReference type="AlphaFoldDB" id="A0AA48H1Z6"/>
<dbReference type="EMBL" id="AP027080">
    <property type="protein sequence ID" value="BDU74533.1"/>
    <property type="molecule type" value="Genomic_DNA"/>
</dbReference>
<name>A0AA48H1Z6_9BACT</name>
<dbReference type="KEGG" id="msil:METEAL_37070"/>
<evidence type="ECO:0000256" key="1">
    <source>
        <dbReference type="ARBA" id="ARBA00006869"/>
    </source>
</evidence>
<evidence type="ECO:0008006" key="4">
    <source>
        <dbReference type="Google" id="ProtNLM"/>
    </source>
</evidence>
<evidence type="ECO:0000313" key="3">
    <source>
        <dbReference type="Proteomes" id="UP001238179"/>
    </source>
</evidence>
<evidence type="ECO:0000313" key="2">
    <source>
        <dbReference type="EMBL" id="BDU74533.1"/>
    </source>
</evidence>
<comment type="similarity">
    <text evidence="1">Belongs to the darcynin family.</text>
</comment>
<reference evidence="3" key="1">
    <citation type="journal article" date="2023" name="Int. J. Syst. Evol. Microbiol.">
        <title>Mesoterricola silvestris gen. nov., sp. nov., Mesoterricola sediminis sp. nov., Geothrix oryzae sp. nov., Geothrix edaphica sp. nov., Geothrix rubra sp. nov., and Geothrix limicola sp. nov., six novel members of Acidobacteriota isolated from soils.</title>
        <authorList>
            <person name="Itoh H."/>
            <person name="Sugisawa Y."/>
            <person name="Mise K."/>
            <person name="Xu Z."/>
            <person name="Kuniyasu M."/>
            <person name="Ushijima N."/>
            <person name="Kawano K."/>
            <person name="Kobayashi E."/>
            <person name="Shiratori Y."/>
            <person name="Masuda Y."/>
            <person name="Senoo K."/>
        </authorList>
    </citation>
    <scope>NUCLEOTIDE SEQUENCE [LARGE SCALE GENOMIC DNA]</scope>
    <source>
        <strain evidence="3">W79</strain>
    </source>
</reference>
<dbReference type="InterPro" id="IPR031409">
    <property type="entry name" value="Darcynin"/>
</dbReference>
<accession>A0AA48H1Z6</accession>
<dbReference type="RefSeq" id="WP_316413209.1">
    <property type="nucleotide sequence ID" value="NZ_AP027080.1"/>
</dbReference>
<dbReference type="Proteomes" id="UP001238179">
    <property type="component" value="Chromosome"/>
</dbReference>